<feature type="region of interest" description="Disordered" evidence="1">
    <location>
        <begin position="1"/>
        <end position="48"/>
    </location>
</feature>
<dbReference type="AlphaFoldDB" id="A0A8T0IEC9"/>
<accession>A0A8T0IEC9</accession>
<feature type="compositionally biased region" description="Basic and acidic residues" evidence="1">
    <location>
        <begin position="1"/>
        <end position="20"/>
    </location>
</feature>
<protein>
    <submittedName>
        <fullName evidence="2">Uncharacterized protein</fullName>
    </submittedName>
</protein>
<organism evidence="2 3">
    <name type="scientific">Ceratodon purpureus</name>
    <name type="common">Fire moss</name>
    <name type="synonym">Dicranum purpureum</name>
    <dbReference type="NCBI Taxonomy" id="3225"/>
    <lineage>
        <taxon>Eukaryota</taxon>
        <taxon>Viridiplantae</taxon>
        <taxon>Streptophyta</taxon>
        <taxon>Embryophyta</taxon>
        <taxon>Bryophyta</taxon>
        <taxon>Bryophytina</taxon>
        <taxon>Bryopsida</taxon>
        <taxon>Dicranidae</taxon>
        <taxon>Pseudoditrichales</taxon>
        <taxon>Ditrichaceae</taxon>
        <taxon>Ceratodon</taxon>
    </lineage>
</organism>
<reference evidence="2" key="1">
    <citation type="submission" date="2020-06" db="EMBL/GenBank/DDBJ databases">
        <title>WGS assembly of Ceratodon purpureus strain R40.</title>
        <authorList>
            <person name="Carey S.B."/>
            <person name="Jenkins J."/>
            <person name="Shu S."/>
            <person name="Lovell J.T."/>
            <person name="Sreedasyam A."/>
            <person name="Maumus F."/>
            <person name="Tiley G.P."/>
            <person name="Fernandez-Pozo N."/>
            <person name="Barry K."/>
            <person name="Chen C."/>
            <person name="Wang M."/>
            <person name="Lipzen A."/>
            <person name="Daum C."/>
            <person name="Saski C.A."/>
            <person name="Payton A.C."/>
            <person name="Mcbreen J.C."/>
            <person name="Conrad R.E."/>
            <person name="Kollar L.M."/>
            <person name="Olsson S."/>
            <person name="Huttunen S."/>
            <person name="Landis J.B."/>
            <person name="Wickett N.J."/>
            <person name="Johnson M.G."/>
            <person name="Rensing S.A."/>
            <person name="Grimwood J."/>
            <person name="Schmutz J."/>
            <person name="Mcdaniel S.F."/>
        </authorList>
    </citation>
    <scope>NUCLEOTIDE SEQUENCE</scope>
    <source>
        <strain evidence="2">R40</strain>
    </source>
</reference>
<evidence type="ECO:0000256" key="1">
    <source>
        <dbReference type="SAM" id="MobiDB-lite"/>
    </source>
</evidence>
<evidence type="ECO:0000313" key="2">
    <source>
        <dbReference type="EMBL" id="KAG0581279.1"/>
    </source>
</evidence>
<gene>
    <name evidence="2" type="ORF">KC19_4G239000</name>
</gene>
<name>A0A8T0IEC9_CERPU</name>
<comment type="caution">
    <text evidence="2">The sequence shown here is derived from an EMBL/GenBank/DDBJ whole genome shotgun (WGS) entry which is preliminary data.</text>
</comment>
<dbReference type="EMBL" id="CM026424">
    <property type="protein sequence ID" value="KAG0581279.1"/>
    <property type="molecule type" value="Genomic_DNA"/>
</dbReference>
<keyword evidence="3" id="KW-1185">Reference proteome</keyword>
<dbReference type="Proteomes" id="UP000822688">
    <property type="component" value="Chromosome 4"/>
</dbReference>
<feature type="non-terminal residue" evidence="2">
    <location>
        <position position="1"/>
    </location>
</feature>
<sequence length="108" mass="11948">AEVGAREGREWGERKCERGSRARTPTSALAQHKSRERQQKKGRETRGWEAPPVPIVLAQRTHTGVVLFCLLSGCITASVPSPHVSSKSHIRVVAYVGTWCNLVERFGV</sequence>
<feature type="compositionally biased region" description="Basic and acidic residues" evidence="1">
    <location>
        <begin position="36"/>
        <end position="47"/>
    </location>
</feature>
<proteinExistence type="predicted"/>
<evidence type="ECO:0000313" key="3">
    <source>
        <dbReference type="Proteomes" id="UP000822688"/>
    </source>
</evidence>